<evidence type="ECO:0000313" key="1">
    <source>
        <dbReference type="EMBL" id="HAT1589331.1"/>
    </source>
</evidence>
<reference evidence="1" key="1">
    <citation type="journal article" date="2018" name="Genome Biol.">
        <title>SKESA: strategic k-mer extension for scrupulous assemblies.</title>
        <authorList>
            <person name="Souvorov A."/>
            <person name="Agarwala R."/>
            <person name="Lipman D.J."/>
        </authorList>
    </citation>
    <scope>NUCLEOTIDE SEQUENCE</scope>
    <source>
        <strain evidence="1">YDC697-2</strain>
    </source>
</reference>
<name>A0A8H9TYQ7_9ENTR</name>
<dbReference type="EMBL" id="DACSDU010000086">
    <property type="protein sequence ID" value="HAT1589331.1"/>
    <property type="molecule type" value="Genomic_DNA"/>
</dbReference>
<gene>
    <name evidence="1" type="ORF">I8Y00_005766</name>
</gene>
<dbReference type="GeneID" id="92973546"/>
<dbReference type="Proteomes" id="UP000864563">
    <property type="component" value="Unassembled WGS sequence"/>
</dbReference>
<accession>A0A8H9TYQ7</accession>
<proteinExistence type="predicted"/>
<dbReference type="OrthoDB" id="6593544at2"/>
<dbReference type="AlphaFoldDB" id="A0A8H9TYQ7"/>
<comment type="caution">
    <text evidence="1">The sequence shown here is derived from an EMBL/GenBank/DDBJ whole genome shotgun (WGS) entry which is preliminary data.</text>
</comment>
<dbReference type="RefSeq" id="WP_042319530.1">
    <property type="nucleotide sequence ID" value="NZ_CABMNX010000001.1"/>
</dbReference>
<protein>
    <submittedName>
        <fullName evidence="1">Uncharacterized protein</fullName>
    </submittedName>
</protein>
<reference evidence="1" key="2">
    <citation type="submission" date="2020-11" db="EMBL/GenBank/DDBJ databases">
        <authorList>
            <consortium name="NCBI Pathogen Detection Project"/>
        </authorList>
    </citation>
    <scope>NUCLEOTIDE SEQUENCE</scope>
    <source>
        <strain evidence="1">YDC697-2</strain>
    </source>
</reference>
<sequence>MTDVNERIEILEKTIDDLSLDLNASKVAIRVLSTVINSISGEPGLLERSYEQTKSSAPLVKFNHPAQEGYEEKLTERILNLLSVSEQGRN</sequence>
<dbReference type="KEGG" id="cfar:CI104_11475"/>
<organism evidence="1">
    <name type="scientific">Citrobacter farmeri</name>
    <dbReference type="NCBI Taxonomy" id="67824"/>
    <lineage>
        <taxon>Bacteria</taxon>
        <taxon>Pseudomonadati</taxon>
        <taxon>Pseudomonadota</taxon>
        <taxon>Gammaproteobacteria</taxon>
        <taxon>Enterobacterales</taxon>
        <taxon>Enterobacteriaceae</taxon>
        <taxon>Citrobacter</taxon>
    </lineage>
</organism>